<keyword evidence="3 8" id="KW-0285">Flavoprotein</keyword>
<evidence type="ECO:0000256" key="2">
    <source>
        <dbReference type="ARBA" id="ARBA00007118"/>
    </source>
</evidence>
<dbReference type="Pfam" id="PF00881">
    <property type="entry name" value="Nitroreductase"/>
    <property type="match status" value="1"/>
</dbReference>
<comment type="similarity">
    <text evidence="2 8">Belongs to the nitroreductase family.</text>
</comment>
<dbReference type="SUPFAM" id="SSF55469">
    <property type="entry name" value="FMN-dependent nitroreductase-like"/>
    <property type="match status" value="1"/>
</dbReference>
<proteinExistence type="inferred from homology"/>
<dbReference type="InterPro" id="IPR052530">
    <property type="entry name" value="NAD(P)H_nitroreductase"/>
</dbReference>
<dbReference type="Proteomes" id="UP001344906">
    <property type="component" value="Unassembled WGS sequence"/>
</dbReference>
<evidence type="ECO:0000313" key="10">
    <source>
        <dbReference type="EMBL" id="GLV57302.1"/>
    </source>
</evidence>
<evidence type="ECO:0000256" key="8">
    <source>
        <dbReference type="PIRNR" id="PIRNR000232"/>
    </source>
</evidence>
<keyword evidence="11" id="KW-1185">Reference proteome</keyword>
<sequence>MTTVFETIKRRRSIGKMTDQVPTHEQIERVLEAATHAPNHHKTEPWRFFVVSGKTRIELGAVMTQALAERHKDEPYLCSQASLDKERNKPLRSPILIAVASKAPEQGNVLAIENIEATAAAVQNMLLAAEEMGLAAIWRTGEAAYDPRIKHWFGLAAEDQLVAFVYLGYPAIQASERLPVPADSQTVWL</sequence>
<keyword evidence="7 8" id="KW-0520">NAD</keyword>
<dbReference type="PIRSF" id="PIRSF000232">
    <property type="entry name" value="YdjA"/>
    <property type="match status" value="1"/>
</dbReference>
<dbReference type="EMBL" id="BSRI01000002">
    <property type="protein sequence ID" value="GLV57302.1"/>
    <property type="molecule type" value="Genomic_DNA"/>
</dbReference>
<evidence type="ECO:0000256" key="7">
    <source>
        <dbReference type="ARBA" id="ARBA00023027"/>
    </source>
</evidence>
<organism evidence="10 11">
    <name type="scientific">Dictyobacter halimunensis</name>
    <dbReference type="NCBI Taxonomy" id="3026934"/>
    <lineage>
        <taxon>Bacteria</taxon>
        <taxon>Bacillati</taxon>
        <taxon>Chloroflexota</taxon>
        <taxon>Ktedonobacteria</taxon>
        <taxon>Ktedonobacterales</taxon>
        <taxon>Dictyobacteraceae</taxon>
        <taxon>Dictyobacter</taxon>
    </lineage>
</organism>
<evidence type="ECO:0000256" key="3">
    <source>
        <dbReference type="ARBA" id="ARBA00022630"/>
    </source>
</evidence>
<comment type="cofactor">
    <cofactor evidence="1 8">
        <name>FMN</name>
        <dbReference type="ChEBI" id="CHEBI:58210"/>
    </cofactor>
</comment>
<evidence type="ECO:0000256" key="6">
    <source>
        <dbReference type="ARBA" id="ARBA00023002"/>
    </source>
</evidence>
<reference evidence="10 11" key="1">
    <citation type="submission" date="2023-02" db="EMBL/GenBank/DDBJ databases">
        <title>Dictyobacter halimunensis sp. nov., a new member of the class Ktedonobacteria from forest soil in a geothermal area.</title>
        <authorList>
            <person name="Rachmania M.K."/>
            <person name="Ningsih F."/>
            <person name="Sakai Y."/>
            <person name="Yabe S."/>
            <person name="Yokota A."/>
            <person name="Sjamsuridzal W."/>
        </authorList>
    </citation>
    <scope>NUCLEOTIDE SEQUENCE [LARGE SCALE GENOMIC DNA]</scope>
    <source>
        <strain evidence="10 11">S3.2.2.5</strain>
    </source>
</reference>
<keyword evidence="4 8" id="KW-0288">FMN</keyword>
<evidence type="ECO:0000259" key="9">
    <source>
        <dbReference type="Pfam" id="PF00881"/>
    </source>
</evidence>
<feature type="domain" description="Nitroreductase" evidence="9">
    <location>
        <begin position="8"/>
        <end position="169"/>
    </location>
</feature>
<evidence type="ECO:0000256" key="5">
    <source>
        <dbReference type="ARBA" id="ARBA00022857"/>
    </source>
</evidence>
<evidence type="ECO:0000256" key="4">
    <source>
        <dbReference type="ARBA" id="ARBA00022643"/>
    </source>
</evidence>
<dbReference type="PANTHER" id="PTHR43821:SF1">
    <property type="entry name" value="NAD(P)H NITROREDUCTASE YDJA-RELATED"/>
    <property type="match status" value="1"/>
</dbReference>
<protein>
    <recommendedName>
        <fullName evidence="8">Putative NAD(P)H nitroreductase</fullName>
        <ecNumber evidence="8">1.-.-.-</ecNumber>
    </recommendedName>
</protein>
<accession>A0ABQ6FSQ7</accession>
<comment type="caution">
    <text evidence="10">The sequence shown here is derived from an EMBL/GenBank/DDBJ whole genome shotgun (WGS) entry which is preliminary data.</text>
</comment>
<dbReference type="CDD" id="cd02135">
    <property type="entry name" value="YdjA-like"/>
    <property type="match status" value="1"/>
</dbReference>
<dbReference type="PANTHER" id="PTHR43821">
    <property type="entry name" value="NAD(P)H NITROREDUCTASE YDJA-RELATED"/>
    <property type="match status" value="1"/>
</dbReference>
<dbReference type="EC" id="1.-.-.-" evidence="8"/>
<dbReference type="InterPro" id="IPR026021">
    <property type="entry name" value="YdjA-like"/>
</dbReference>
<dbReference type="RefSeq" id="WP_338253226.1">
    <property type="nucleotide sequence ID" value="NZ_BSRI01000002.1"/>
</dbReference>
<keyword evidence="6 8" id="KW-0560">Oxidoreductase</keyword>
<evidence type="ECO:0000313" key="11">
    <source>
        <dbReference type="Proteomes" id="UP001344906"/>
    </source>
</evidence>
<keyword evidence="5 8" id="KW-0521">NADP</keyword>
<name>A0ABQ6FSQ7_9CHLR</name>
<dbReference type="InterPro" id="IPR029479">
    <property type="entry name" value="Nitroreductase"/>
</dbReference>
<dbReference type="InterPro" id="IPR000415">
    <property type="entry name" value="Nitroreductase-like"/>
</dbReference>
<dbReference type="Gene3D" id="3.40.109.10">
    <property type="entry name" value="NADH Oxidase"/>
    <property type="match status" value="1"/>
</dbReference>
<gene>
    <name evidence="10" type="ORF">KDH_41380</name>
</gene>
<evidence type="ECO:0000256" key="1">
    <source>
        <dbReference type="ARBA" id="ARBA00001917"/>
    </source>
</evidence>